<keyword evidence="1" id="KW-0812">Transmembrane</keyword>
<keyword evidence="3" id="KW-1185">Reference proteome</keyword>
<dbReference type="Proteomes" id="UP000001542">
    <property type="component" value="Unassembled WGS sequence"/>
</dbReference>
<proteinExistence type="predicted"/>
<keyword evidence="1" id="KW-0472">Membrane</keyword>
<dbReference type="PANTHER" id="PTHR46155">
    <property type="entry name" value="BIFUNCTIONAL INHIBITOR/LIPID-TRANSFER PROTEIN/SEED STORAGE 2S ALBUMIN SUPERFAMILY PROTEIN"/>
    <property type="match status" value="1"/>
</dbReference>
<evidence type="ECO:0000256" key="1">
    <source>
        <dbReference type="SAM" id="Phobius"/>
    </source>
</evidence>
<dbReference type="InParanoid" id="A2FDS8"/>
<sequence>MIVYNTKDVWLKPQWDIMQASYYYIHDCQFNDTGDYGGKSCIDFQDGDGSQFIDVYSCIVTYGKGYWGGGIYFKGNFDFNIKKICIYACQCFEYGAIAVLKSSDTSKYNLTYLTSSQCLPKIHPLYMKNFQEFSSSNVSFTPAPLGTYGIVRVESVHAIKKYNYNSFCNNTSSQSIVYFFDMKFSTKATHCNCLYNKAETYSIIIYHQNSIVNDINLHLKNFFIFGNQFYNYYTYEAWNLGKIFVENCSSDNHKASKAVIFVDELVNVTNDSYPIYKYYGTFACDVIQPIDEVSFQTPLETAHQTPFITLAQSPMVNPVIPIPDQIPQKTLVETPFQTFSQTPDVTERISNSVDKSNYYINLSDSPNDSNKLINGKWIIIAASLSAIIIAVIVLSIYIYRKRISKQNESDSEIEMVEETVITSKENISLTIENPLFTTTINGSDDPFKSAFEDSEIDGVFYITEN</sequence>
<name>A2FDS8_TRIV3</name>
<keyword evidence="1" id="KW-1133">Transmembrane helix</keyword>
<evidence type="ECO:0000313" key="2">
    <source>
        <dbReference type="EMBL" id="EAX96927.1"/>
    </source>
</evidence>
<organism evidence="2 3">
    <name type="scientific">Trichomonas vaginalis (strain ATCC PRA-98 / G3)</name>
    <dbReference type="NCBI Taxonomy" id="412133"/>
    <lineage>
        <taxon>Eukaryota</taxon>
        <taxon>Metamonada</taxon>
        <taxon>Parabasalia</taxon>
        <taxon>Trichomonadida</taxon>
        <taxon>Trichomonadidae</taxon>
        <taxon>Trichomonas</taxon>
    </lineage>
</organism>
<evidence type="ECO:0000313" key="3">
    <source>
        <dbReference type="Proteomes" id="UP000001542"/>
    </source>
</evidence>
<feature type="transmembrane region" description="Helical" evidence="1">
    <location>
        <begin position="377"/>
        <end position="399"/>
    </location>
</feature>
<dbReference type="PANTHER" id="PTHR46155:SF1">
    <property type="entry name" value="BIFUNCTIONAL INHIBITOR_LIPID-TRANSFER PROTEIN_SEED STORAGE 2S ALBUMIN SUPERFAMILY PROTEIN"/>
    <property type="match status" value="1"/>
</dbReference>
<protein>
    <submittedName>
        <fullName evidence="2">Uncharacterized protein</fullName>
    </submittedName>
</protein>
<dbReference type="EMBL" id="DS113737">
    <property type="protein sequence ID" value="EAX96927.1"/>
    <property type="molecule type" value="Genomic_DNA"/>
</dbReference>
<dbReference type="VEuPathDB" id="TrichDB:TVAGG3_0371300"/>
<dbReference type="VEuPathDB" id="TrichDB:TVAG_087520"/>
<dbReference type="KEGG" id="tva:4754704"/>
<gene>
    <name evidence="2" type="ORF">TVAG_087520</name>
</gene>
<reference evidence="2" key="1">
    <citation type="submission" date="2006-10" db="EMBL/GenBank/DDBJ databases">
        <authorList>
            <person name="Amadeo P."/>
            <person name="Zhao Q."/>
            <person name="Wortman J."/>
            <person name="Fraser-Liggett C."/>
            <person name="Carlton J."/>
        </authorList>
    </citation>
    <scope>NUCLEOTIDE SEQUENCE</scope>
    <source>
        <strain evidence="2">G3</strain>
    </source>
</reference>
<accession>A2FDS8</accession>
<reference evidence="2" key="2">
    <citation type="journal article" date="2007" name="Science">
        <title>Draft genome sequence of the sexually transmitted pathogen Trichomonas vaginalis.</title>
        <authorList>
            <person name="Carlton J.M."/>
            <person name="Hirt R.P."/>
            <person name="Silva J.C."/>
            <person name="Delcher A.L."/>
            <person name="Schatz M."/>
            <person name="Zhao Q."/>
            <person name="Wortman J.R."/>
            <person name="Bidwell S.L."/>
            <person name="Alsmark U.C.M."/>
            <person name="Besteiro S."/>
            <person name="Sicheritz-Ponten T."/>
            <person name="Noel C.J."/>
            <person name="Dacks J.B."/>
            <person name="Foster P.G."/>
            <person name="Simillion C."/>
            <person name="Van de Peer Y."/>
            <person name="Miranda-Saavedra D."/>
            <person name="Barton G.J."/>
            <person name="Westrop G.D."/>
            <person name="Mueller S."/>
            <person name="Dessi D."/>
            <person name="Fiori P.L."/>
            <person name="Ren Q."/>
            <person name="Paulsen I."/>
            <person name="Zhang H."/>
            <person name="Bastida-Corcuera F.D."/>
            <person name="Simoes-Barbosa A."/>
            <person name="Brown M.T."/>
            <person name="Hayes R.D."/>
            <person name="Mukherjee M."/>
            <person name="Okumura C.Y."/>
            <person name="Schneider R."/>
            <person name="Smith A.J."/>
            <person name="Vanacova S."/>
            <person name="Villalvazo M."/>
            <person name="Haas B.J."/>
            <person name="Pertea M."/>
            <person name="Feldblyum T.V."/>
            <person name="Utterback T.R."/>
            <person name="Shu C.L."/>
            <person name="Osoegawa K."/>
            <person name="de Jong P.J."/>
            <person name="Hrdy I."/>
            <person name="Horvathova L."/>
            <person name="Zubacova Z."/>
            <person name="Dolezal P."/>
            <person name="Malik S.B."/>
            <person name="Logsdon J.M. Jr."/>
            <person name="Henze K."/>
            <person name="Gupta A."/>
            <person name="Wang C.C."/>
            <person name="Dunne R.L."/>
            <person name="Upcroft J.A."/>
            <person name="Upcroft P."/>
            <person name="White O."/>
            <person name="Salzberg S.L."/>
            <person name="Tang P."/>
            <person name="Chiu C.-H."/>
            <person name="Lee Y.-S."/>
            <person name="Embley T.M."/>
            <person name="Coombs G.H."/>
            <person name="Mottram J.C."/>
            <person name="Tachezy J."/>
            <person name="Fraser-Liggett C.M."/>
            <person name="Johnson P.J."/>
        </authorList>
    </citation>
    <scope>NUCLEOTIDE SEQUENCE [LARGE SCALE GENOMIC DNA]</scope>
    <source>
        <strain evidence="2">G3</strain>
    </source>
</reference>
<dbReference type="RefSeq" id="XP_001309857.1">
    <property type="nucleotide sequence ID" value="XM_001309856.1"/>
</dbReference>
<dbReference type="AlphaFoldDB" id="A2FDS8"/>